<dbReference type="EMBL" id="JANPWB010000016">
    <property type="protein sequence ID" value="KAJ1084924.1"/>
    <property type="molecule type" value="Genomic_DNA"/>
</dbReference>
<evidence type="ECO:0000313" key="3">
    <source>
        <dbReference type="Proteomes" id="UP001066276"/>
    </source>
</evidence>
<protein>
    <submittedName>
        <fullName evidence="2">Uncharacterized protein</fullName>
    </submittedName>
</protein>
<evidence type="ECO:0000313" key="2">
    <source>
        <dbReference type="EMBL" id="KAJ1084924.1"/>
    </source>
</evidence>
<dbReference type="AlphaFoldDB" id="A0AAV7L212"/>
<comment type="caution">
    <text evidence="2">The sequence shown here is derived from an EMBL/GenBank/DDBJ whole genome shotgun (WGS) entry which is preliminary data.</text>
</comment>
<reference evidence="2" key="1">
    <citation type="journal article" date="2022" name="bioRxiv">
        <title>Sequencing and chromosome-scale assembly of the giantPleurodeles waltlgenome.</title>
        <authorList>
            <person name="Brown T."/>
            <person name="Elewa A."/>
            <person name="Iarovenko S."/>
            <person name="Subramanian E."/>
            <person name="Araus A.J."/>
            <person name="Petzold A."/>
            <person name="Susuki M."/>
            <person name="Suzuki K.-i.T."/>
            <person name="Hayashi T."/>
            <person name="Toyoda A."/>
            <person name="Oliveira C."/>
            <person name="Osipova E."/>
            <person name="Leigh N.D."/>
            <person name="Simon A."/>
            <person name="Yun M.H."/>
        </authorList>
    </citation>
    <scope>NUCLEOTIDE SEQUENCE</scope>
    <source>
        <strain evidence="2">20211129_DDA</strain>
        <tissue evidence="2">Liver</tissue>
    </source>
</reference>
<accession>A0AAV7L212</accession>
<evidence type="ECO:0000256" key="1">
    <source>
        <dbReference type="SAM" id="MobiDB-lite"/>
    </source>
</evidence>
<proteinExistence type="predicted"/>
<keyword evidence="3" id="KW-1185">Reference proteome</keyword>
<gene>
    <name evidence="2" type="ORF">NDU88_005064</name>
</gene>
<feature type="region of interest" description="Disordered" evidence="1">
    <location>
        <begin position="1"/>
        <end position="65"/>
    </location>
</feature>
<feature type="compositionally biased region" description="Low complexity" evidence="1">
    <location>
        <begin position="43"/>
        <end position="57"/>
    </location>
</feature>
<name>A0AAV7L212_PLEWA</name>
<sequence>MAACRLPNPSAGSPERHPHRSTVGTTPQPRIQEKRRAQFGSRAHLPAAAPTSNAAPATRQKSAPDTLWRVIVYGHALPRAYVHFQVRKSPGAPTSATRFAA</sequence>
<dbReference type="Proteomes" id="UP001066276">
    <property type="component" value="Chromosome 12"/>
</dbReference>
<organism evidence="2 3">
    <name type="scientific">Pleurodeles waltl</name>
    <name type="common">Iberian ribbed newt</name>
    <dbReference type="NCBI Taxonomy" id="8319"/>
    <lineage>
        <taxon>Eukaryota</taxon>
        <taxon>Metazoa</taxon>
        <taxon>Chordata</taxon>
        <taxon>Craniata</taxon>
        <taxon>Vertebrata</taxon>
        <taxon>Euteleostomi</taxon>
        <taxon>Amphibia</taxon>
        <taxon>Batrachia</taxon>
        <taxon>Caudata</taxon>
        <taxon>Salamandroidea</taxon>
        <taxon>Salamandridae</taxon>
        <taxon>Pleurodelinae</taxon>
        <taxon>Pleurodeles</taxon>
    </lineage>
</organism>